<dbReference type="AlphaFoldDB" id="A0A917MUN8"/>
<keyword evidence="2" id="KW-1185">Reference proteome</keyword>
<evidence type="ECO:0000313" key="1">
    <source>
        <dbReference type="EMBL" id="GGH64918.1"/>
    </source>
</evidence>
<dbReference type="EMBL" id="BMDC01000003">
    <property type="protein sequence ID" value="GGH64918.1"/>
    <property type="molecule type" value="Genomic_DNA"/>
</dbReference>
<evidence type="ECO:0000313" key="2">
    <source>
        <dbReference type="Proteomes" id="UP000600171"/>
    </source>
</evidence>
<proteinExistence type="predicted"/>
<protein>
    <recommendedName>
        <fullName evidence="3">Dehydrogenase</fullName>
    </recommendedName>
</protein>
<accession>A0A917MUN8</accession>
<comment type="caution">
    <text evidence="1">The sequence shown here is derived from an EMBL/GenBank/DDBJ whole genome shotgun (WGS) entry which is preliminary data.</text>
</comment>
<sequence>MGLRDFLQGRKDDAELGQGIWRRSHDRFNRGLDRFHQILEKLPRDETFELLIPEANALADLLPRVRSVAVQAQILAPSEGTDIPYSPKGYYSDLNRSLSRAGNAVALCAEALAMTRCAGNCRLECNRKLAVSRRVQTVIEHIDAAEAVLAQAQRAAAEPAALAD</sequence>
<reference evidence="1 2" key="1">
    <citation type="journal article" date="2014" name="Int. J. Syst. Evol. Microbiol.">
        <title>Complete genome sequence of Corynebacterium casei LMG S-19264T (=DSM 44701T), isolated from a smear-ripened cheese.</title>
        <authorList>
            <consortium name="US DOE Joint Genome Institute (JGI-PGF)"/>
            <person name="Walter F."/>
            <person name="Albersmeier A."/>
            <person name="Kalinowski J."/>
            <person name="Ruckert C."/>
        </authorList>
    </citation>
    <scope>NUCLEOTIDE SEQUENCE [LARGE SCALE GENOMIC DNA]</scope>
    <source>
        <strain evidence="1 2">CCM 8669</strain>
    </source>
</reference>
<evidence type="ECO:0008006" key="3">
    <source>
        <dbReference type="Google" id="ProtNLM"/>
    </source>
</evidence>
<organism evidence="1 2">
    <name type="scientific">Rothia aerolata</name>
    <dbReference type="NCBI Taxonomy" id="1812262"/>
    <lineage>
        <taxon>Bacteria</taxon>
        <taxon>Bacillati</taxon>
        <taxon>Actinomycetota</taxon>
        <taxon>Actinomycetes</taxon>
        <taxon>Micrococcales</taxon>
        <taxon>Micrococcaceae</taxon>
        <taxon>Rothia</taxon>
    </lineage>
</organism>
<dbReference type="RefSeq" id="WP_188360008.1">
    <property type="nucleotide sequence ID" value="NZ_BMDC01000003.1"/>
</dbReference>
<gene>
    <name evidence="1" type="ORF">GCM10007359_17650</name>
</gene>
<name>A0A917MUN8_9MICC</name>
<dbReference type="Proteomes" id="UP000600171">
    <property type="component" value="Unassembled WGS sequence"/>
</dbReference>